<evidence type="ECO:0000313" key="2">
    <source>
        <dbReference type="Proteomes" id="UP001054945"/>
    </source>
</evidence>
<protein>
    <submittedName>
        <fullName evidence="1">Uncharacterized protein</fullName>
    </submittedName>
</protein>
<keyword evidence="2" id="KW-1185">Reference proteome</keyword>
<name>A0AAV4SVI4_CAEEX</name>
<reference evidence="1 2" key="1">
    <citation type="submission" date="2021-06" db="EMBL/GenBank/DDBJ databases">
        <title>Caerostris extrusa draft genome.</title>
        <authorList>
            <person name="Kono N."/>
            <person name="Arakawa K."/>
        </authorList>
    </citation>
    <scope>NUCLEOTIDE SEQUENCE [LARGE SCALE GENOMIC DNA]</scope>
</reference>
<dbReference type="Proteomes" id="UP001054945">
    <property type="component" value="Unassembled WGS sequence"/>
</dbReference>
<organism evidence="1 2">
    <name type="scientific">Caerostris extrusa</name>
    <name type="common">Bark spider</name>
    <name type="synonym">Caerostris bankana</name>
    <dbReference type="NCBI Taxonomy" id="172846"/>
    <lineage>
        <taxon>Eukaryota</taxon>
        <taxon>Metazoa</taxon>
        <taxon>Ecdysozoa</taxon>
        <taxon>Arthropoda</taxon>
        <taxon>Chelicerata</taxon>
        <taxon>Arachnida</taxon>
        <taxon>Araneae</taxon>
        <taxon>Araneomorphae</taxon>
        <taxon>Entelegynae</taxon>
        <taxon>Araneoidea</taxon>
        <taxon>Araneidae</taxon>
        <taxon>Caerostris</taxon>
    </lineage>
</organism>
<accession>A0AAV4SVI4</accession>
<gene>
    <name evidence="1" type="ORF">CEXT_643261</name>
</gene>
<sequence length="130" mass="14955">MIRVNFSSTKRPQTPTLGIYMGKPTYSKFGGQRKEPKTNIKKIQPKIRFTIRKEIGDVVAIKRTQFELKSKYRISDLVAIKRTQFGTSLMLRLKYQGPYEVVNCDHSDRYDARKVGQPNITTASADLMKP</sequence>
<evidence type="ECO:0000313" key="1">
    <source>
        <dbReference type="EMBL" id="GIY37969.1"/>
    </source>
</evidence>
<proteinExistence type="predicted"/>
<dbReference type="AlphaFoldDB" id="A0AAV4SVI4"/>
<dbReference type="EMBL" id="BPLR01010244">
    <property type="protein sequence ID" value="GIY37969.1"/>
    <property type="molecule type" value="Genomic_DNA"/>
</dbReference>
<comment type="caution">
    <text evidence="1">The sequence shown here is derived from an EMBL/GenBank/DDBJ whole genome shotgun (WGS) entry which is preliminary data.</text>
</comment>